<protein>
    <submittedName>
        <fullName evidence="3">Transmembrane protein 68-like</fullName>
    </submittedName>
</protein>
<keyword evidence="2" id="KW-1185">Reference proteome</keyword>
<dbReference type="PANTHER" id="PTHR22753:SF23">
    <property type="entry name" value="TRANSMEMBRANE PROTEIN 68"/>
    <property type="match status" value="1"/>
</dbReference>
<dbReference type="RefSeq" id="XP_015269395.1">
    <property type="nucleotide sequence ID" value="XM_015413909.1"/>
</dbReference>
<dbReference type="InterPro" id="IPR002123">
    <property type="entry name" value="Plipid/glycerol_acylTrfase"/>
</dbReference>
<dbReference type="Proteomes" id="UP000694871">
    <property type="component" value="Unplaced"/>
</dbReference>
<gene>
    <name evidence="3" type="primary">LOC107112723</name>
</gene>
<evidence type="ECO:0000259" key="1">
    <source>
        <dbReference type="Pfam" id="PF01553"/>
    </source>
</evidence>
<dbReference type="CDD" id="cd07987">
    <property type="entry name" value="LPLAT_MGAT-like"/>
    <property type="match status" value="1"/>
</dbReference>
<accession>A0ABM1K6Q8</accession>
<sequence length="191" mass="21926">MAAMSALARRSCFGAIQDFYPLAAAHGLTTLERTCGVCRTKEECVEMLKKGHLISIAPGGLREQNYGDNTYRLVWGKRKGFAQVAIDAKVPIIPMFTQNIQEGYRSYGNIWPMRWLYERTRILFFPSYGFIPVKLRTYIGEPILYDPSITAEELAEKTKMAIEALRDKHQKIPGNIGRALWERFEKHHKDI</sequence>
<dbReference type="SUPFAM" id="SSF69593">
    <property type="entry name" value="Glycerol-3-phosphate (1)-acyltransferase"/>
    <property type="match status" value="1"/>
</dbReference>
<organism evidence="2 3">
    <name type="scientific">Gekko japonicus</name>
    <name type="common">Schlegel's Japanese gecko</name>
    <dbReference type="NCBI Taxonomy" id="146911"/>
    <lineage>
        <taxon>Eukaryota</taxon>
        <taxon>Metazoa</taxon>
        <taxon>Chordata</taxon>
        <taxon>Craniata</taxon>
        <taxon>Vertebrata</taxon>
        <taxon>Euteleostomi</taxon>
        <taxon>Lepidosauria</taxon>
        <taxon>Squamata</taxon>
        <taxon>Bifurcata</taxon>
        <taxon>Gekkota</taxon>
        <taxon>Gekkonidae</taxon>
        <taxon>Gekkoninae</taxon>
        <taxon>Gekko</taxon>
    </lineage>
</organism>
<name>A0ABM1K6Q8_GEKJA</name>
<dbReference type="PANTHER" id="PTHR22753">
    <property type="entry name" value="TRANSMEMBRANE PROTEIN 68"/>
    <property type="match status" value="1"/>
</dbReference>
<dbReference type="Pfam" id="PF01553">
    <property type="entry name" value="Acyltransferase"/>
    <property type="match status" value="1"/>
</dbReference>
<feature type="domain" description="Phospholipid/glycerol acyltransferase" evidence="1">
    <location>
        <begin position="40"/>
        <end position="95"/>
    </location>
</feature>
<dbReference type="GeneID" id="107112723"/>
<evidence type="ECO:0000313" key="2">
    <source>
        <dbReference type="Proteomes" id="UP000694871"/>
    </source>
</evidence>
<reference evidence="3" key="1">
    <citation type="submission" date="2025-08" db="UniProtKB">
        <authorList>
            <consortium name="RefSeq"/>
        </authorList>
    </citation>
    <scope>IDENTIFICATION</scope>
</reference>
<proteinExistence type="predicted"/>
<evidence type="ECO:0000313" key="3">
    <source>
        <dbReference type="RefSeq" id="XP_015269395.1"/>
    </source>
</evidence>